<evidence type="ECO:0000256" key="1">
    <source>
        <dbReference type="SAM" id="SignalP"/>
    </source>
</evidence>
<keyword evidence="1" id="KW-0732">Signal</keyword>
<reference evidence="2 3" key="1">
    <citation type="submission" date="2023-04" db="EMBL/GenBank/DDBJ databases">
        <title>A long-awaited taxogenomic arrangement of the family Halomonadaceae.</title>
        <authorList>
            <person name="De La Haba R."/>
            <person name="Chuvochina M."/>
            <person name="Wittouck S."/>
            <person name="Arahal D.R."/>
            <person name="Sanchez-Porro C."/>
            <person name="Hugenholtz P."/>
            <person name="Ventosa A."/>
        </authorList>
    </citation>
    <scope>NUCLEOTIDE SEQUENCE [LARGE SCALE GENOMIC DNA]</scope>
    <source>
        <strain evidence="2 3">DSM 18042</strain>
    </source>
</reference>
<sequence>MKLKTTLSALVIAAVPMAAQAGQASERTMELNEPLQTAGQVTHQDAGTSVSVMDVSQGIVSEGDSTAMAKARANLQANYQHETDIELSADELAPAREATT</sequence>
<accession>A0ABU1GFB4</accession>
<protein>
    <recommendedName>
        <fullName evidence="4">BON domain-containing protein</fullName>
    </recommendedName>
</protein>
<comment type="caution">
    <text evidence="2">The sequence shown here is derived from an EMBL/GenBank/DDBJ whole genome shotgun (WGS) entry which is preliminary data.</text>
</comment>
<dbReference type="EMBL" id="JARWAI010000009">
    <property type="protein sequence ID" value="MDR5875734.1"/>
    <property type="molecule type" value="Genomic_DNA"/>
</dbReference>
<name>A0ABU1GFB4_9GAMM</name>
<keyword evidence="3" id="KW-1185">Reference proteome</keyword>
<evidence type="ECO:0000313" key="3">
    <source>
        <dbReference type="Proteomes" id="UP001269267"/>
    </source>
</evidence>
<proteinExistence type="predicted"/>
<gene>
    <name evidence="2" type="ORF">QC815_12500</name>
</gene>
<dbReference type="RefSeq" id="WP_230445695.1">
    <property type="nucleotide sequence ID" value="NZ_JARWAI010000009.1"/>
</dbReference>
<feature type="chain" id="PRO_5045803200" description="BON domain-containing protein" evidence="1">
    <location>
        <begin position="22"/>
        <end position="100"/>
    </location>
</feature>
<evidence type="ECO:0008006" key="4">
    <source>
        <dbReference type="Google" id="ProtNLM"/>
    </source>
</evidence>
<organism evidence="2 3">
    <name type="scientific">Vreelandella gomseomensis</name>
    <dbReference type="NCBI Taxonomy" id="370766"/>
    <lineage>
        <taxon>Bacteria</taxon>
        <taxon>Pseudomonadati</taxon>
        <taxon>Pseudomonadota</taxon>
        <taxon>Gammaproteobacteria</taxon>
        <taxon>Oceanospirillales</taxon>
        <taxon>Halomonadaceae</taxon>
        <taxon>Vreelandella</taxon>
    </lineage>
</organism>
<evidence type="ECO:0000313" key="2">
    <source>
        <dbReference type="EMBL" id="MDR5875734.1"/>
    </source>
</evidence>
<dbReference type="Proteomes" id="UP001269267">
    <property type="component" value="Unassembled WGS sequence"/>
</dbReference>
<feature type="signal peptide" evidence="1">
    <location>
        <begin position="1"/>
        <end position="21"/>
    </location>
</feature>